<dbReference type="Proteomes" id="UP001497444">
    <property type="component" value="Chromosome 11"/>
</dbReference>
<proteinExistence type="predicted"/>
<protein>
    <submittedName>
        <fullName evidence="1">Uncharacterized protein</fullName>
    </submittedName>
</protein>
<gene>
    <name evidence="1" type="ORF">CSSPJE1EN1_LOCUS3750</name>
</gene>
<organism evidence="1 2">
    <name type="scientific">Sphagnum jensenii</name>
    <dbReference type="NCBI Taxonomy" id="128206"/>
    <lineage>
        <taxon>Eukaryota</taxon>
        <taxon>Viridiplantae</taxon>
        <taxon>Streptophyta</taxon>
        <taxon>Embryophyta</taxon>
        <taxon>Bryophyta</taxon>
        <taxon>Sphagnophytina</taxon>
        <taxon>Sphagnopsida</taxon>
        <taxon>Sphagnales</taxon>
        <taxon>Sphagnaceae</taxon>
        <taxon>Sphagnum</taxon>
    </lineage>
</organism>
<sequence length="68" mass="7359">MGSLICGHCVHYERGALPGLSKRSYCVDGENQFLVLSVLESIPNLSIAKIGLSKVQKQENGLGLKRVC</sequence>
<keyword evidence="2" id="KW-1185">Reference proteome</keyword>
<accession>A0ABP0VVQ7</accession>
<evidence type="ECO:0000313" key="1">
    <source>
        <dbReference type="EMBL" id="CAK9258272.1"/>
    </source>
</evidence>
<name>A0ABP0VVQ7_9BRYO</name>
<dbReference type="EMBL" id="OZ020106">
    <property type="protein sequence ID" value="CAK9258272.1"/>
    <property type="molecule type" value="Genomic_DNA"/>
</dbReference>
<evidence type="ECO:0000313" key="2">
    <source>
        <dbReference type="Proteomes" id="UP001497444"/>
    </source>
</evidence>
<reference evidence="1" key="1">
    <citation type="submission" date="2024-02" db="EMBL/GenBank/DDBJ databases">
        <authorList>
            <consortium name="ELIXIR-Norway"/>
            <consortium name="Elixir Norway"/>
        </authorList>
    </citation>
    <scope>NUCLEOTIDE SEQUENCE</scope>
</reference>